<proteinExistence type="predicted"/>
<feature type="region of interest" description="Disordered" evidence="1">
    <location>
        <begin position="1"/>
        <end position="42"/>
    </location>
</feature>
<feature type="compositionally biased region" description="Low complexity" evidence="1">
    <location>
        <begin position="24"/>
        <end position="36"/>
    </location>
</feature>
<organism evidence="2 3">
    <name type="scientific">Phytophthora infestans</name>
    <name type="common">Potato late blight agent</name>
    <name type="synonym">Botrytis infestans</name>
    <dbReference type="NCBI Taxonomy" id="4787"/>
    <lineage>
        <taxon>Eukaryota</taxon>
        <taxon>Sar</taxon>
        <taxon>Stramenopiles</taxon>
        <taxon>Oomycota</taxon>
        <taxon>Peronosporomycetes</taxon>
        <taxon>Peronosporales</taxon>
        <taxon>Peronosporaceae</taxon>
        <taxon>Phytophthora</taxon>
    </lineage>
</organism>
<dbReference type="EMBL" id="JAACNO010002382">
    <property type="protein sequence ID" value="KAF4133449.1"/>
    <property type="molecule type" value="Genomic_DNA"/>
</dbReference>
<evidence type="ECO:0000256" key="1">
    <source>
        <dbReference type="SAM" id="MobiDB-lite"/>
    </source>
</evidence>
<dbReference type="Proteomes" id="UP000704712">
    <property type="component" value="Unassembled WGS sequence"/>
</dbReference>
<name>A0A8S9U2S7_PHYIN</name>
<protein>
    <submittedName>
        <fullName evidence="2">Uncharacterized protein</fullName>
    </submittedName>
</protein>
<comment type="caution">
    <text evidence="2">The sequence shown here is derived from an EMBL/GenBank/DDBJ whole genome shotgun (WGS) entry which is preliminary data.</text>
</comment>
<evidence type="ECO:0000313" key="2">
    <source>
        <dbReference type="EMBL" id="KAF4133449.1"/>
    </source>
</evidence>
<dbReference type="AlphaFoldDB" id="A0A8S9U2S7"/>
<reference evidence="2" key="1">
    <citation type="submission" date="2020-03" db="EMBL/GenBank/DDBJ databases">
        <title>Hybrid Assembly of Korean Phytophthora infestans isolates.</title>
        <authorList>
            <person name="Prokchorchik M."/>
            <person name="Lee Y."/>
            <person name="Seo J."/>
            <person name="Cho J.-H."/>
            <person name="Park Y.-E."/>
            <person name="Jang D.-C."/>
            <person name="Im J.-S."/>
            <person name="Choi J.-G."/>
            <person name="Park H.-J."/>
            <person name="Lee G.-B."/>
            <person name="Lee Y.-G."/>
            <person name="Hong S.-Y."/>
            <person name="Cho K."/>
            <person name="Sohn K.H."/>
        </authorList>
    </citation>
    <scope>NUCLEOTIDE SEQUENCE</scope>
    <source>
        <strain evidence="2">KR_2_A2</strain>
    </source>
</reference>
<gene>
    <name evidence="2" type="ORF">GN958_ATG17378</name>
</gene>
<evidence type="ECO:0000313" key="3">
    <source>
        <dbReference type="Proteomes" id="UP000704712"/>
    </source>
</evidence>
<sequence length="84" mass="8902">MGELSDVDLCDPTSSHGPTGSDHPALGAKAKPAPLATSSKKSKIGKRFKWSGEMIAGLLRLRFVDGDVKHRLESAQTKTQTALA</sequence>
<accession>A0A8S9U2S7</accession>